<dbReference type="GO" id="GO:0006508">
    <property type="term" value="P:proteolysis"/>
    <property type="evidence" value="ECO:0007669"/>
    <property type="project" value="InterPro"/>
</dbReference>
<evidence type="ECO:0000313" key="2">
    <source>
        <dbReference type="Proteomes" id="UP000019335"/>
    </source>
</evidence>
<organism evidence="1 2">
    <name type="scientific">Nannochloropsis gaditana</name>
    <dbReference type="NCBI Taxonomy" id="72520"/>
    <lineage>
        <taxon>Eukaryota</taxon>
        <taxon>Sar</taxon>
        <taxon>Stramenopiles</taxon>
        <taxon>Ochrophyta</taxon>
        <taxon>Eustigmatophyceae</taxon>
        <taxon>Eustigmatales</taxon>
        <taxon>Monodopsidaceae</taxon>
        <taxon>Nannochloropsis</taxon>
    </lineage>
</organism>
<dbReference type="OrthoDB" id="195614at2759"/>
<dbReference type="Proteomes" id="UP000019335">
    <property type="component" value="Chromosome 6"/>
</dbReference>
<dbReference type="EMBL" id="AZIL01000429">
    <property type="protein sequence ID" value="EWM27614.1"/>
    <property type="molecule type" value="Genomic_DNA"/>
</dbReference>
<dbReference type="InterPro" id="IPR037219">
    <property type="entry name" value="Peptidase_M41-like"/>
</dbReference>
<dbReference type="GO" id="GO:0004176">
    <property type="term" value="F:ATP-dependent peptidase activity"/>
    <property type="evidence" value="ECO:0007669"/>
    <property type="project" value="InterPro"/>
</dbReference>
<sequence>MLVHRPCRYFQEVEAQLSFLDTPDRRLAVPAAPDTLVAPCKKASYTMPGDFRCTGTPSISKRPGSRTSTWRLAVLGFFGIIGRPPVVAFYLPVPIPASPAHRPASFLPLRPSARKISRHFTPPRQQEAEIEMQKKPLRPTSLPLALPGPSSSQYDELMDNLSDDEKYNILLQSRASSLVQLLGKKGRGMGGNSRSTSEAFTPLYKLVEEMTDKDMRITLKSFAALIDAASLSRDLNVIQECLLLARRNGVSRAFARSVGTLNPPPPLRAASDRYDLSPVPSDARTSELAAGVAALTVVGGALSVEAVGPLLHADTTAASVVLGGAAVMGVWDLTQRKGQELTLALAGINRLFLRDPERDAHVQAATFLSAYLLGLPCFCFSPNVMEAVRMTAQVPAFAETLSSTAGLNRLLVYLLAPVAVEEANYAQLMASDARQARALLQVFMGRGEARGQEGREEEVLLPWAYEEAKRLLRSHSALLERLKQRMESGGATVGDCVALLEGAVPSV</sequence>
<dbReference type="GO" id="GO:0005524">
    <property type="term" value="F:ATP binding"/>
    <property type="evidence" value="ECO:0007669"/>
    <property type="project" value="InterPro"/>
</dbReference>
<dbReference type="AlphaFoldDB" id="W7U4H7"/>
<reference evidence="1 2" key="1">
    <citation type="journal article" date="2014" name="Mol. Plant">
        <title>Chromosome Scale Genome Assembly and Transcriptome Profiling of Nannochloropsis gaditana in Nitrogen Depletion.</title>
        <authorList>
            <person name="Corteggiani Carpinelli E."/>
            <person name="Telatin A."/>
            <person name="Vitulo N."/>
            <person name="Forcato C."/>
            <person name="D'Angelo M."/>
            <person name="Schiavon R."/>
            <person name="Vezzi A."/>
            <person name="Giacometti G.M."/>
            <person name="Morosinotto T."/>
            <person name="Valle G."/>
        </authorList>
    </citation>
    <scope>NUCLEOTIDE SEQUENCE [LARGE SCALE GENOMIC DNA]</scope>
    <source>
        <strain evidence="1 2">B-31</strain>
    </source>
</reference>
<dbReference type="SUPFAM" id="SSF140990">
    <property type="entry name" value="FtsH protease domain-like"/>
    <property type="match status" value="1"/>
</dbReference>
<keyword evidence="2" id="KW-1185">Reference proteome</keyword>
<dbReference type="GO" id="GO:0004222">
    <property type="term" value="F:metalloendopeptidase activity"/>
    <property type="evidence" value="ECO:0007669"/>
    <property type="project" value="InterPro"/>
</dbReference>
<name>W7U4H7_9STRA</name>
<comment type="caution">
    <text evidence="1">The sequence shown here is derived from an EMBL/GenBank/DDBJ whole genome shotgun (WGS) entry which is preliminary data.</text>
</comment>
<accession>W7U4H7</accession>
<gene>
    <name evidence="1" type="ORF">Naga_100069g19</name>
</gene>
<evidence type="ECO:0000313" key="1">
    <source>
        <dbReference type="EMBL" id="EWM27614.1"/>
    </source>
</evidence>
<proteinExistence type="predicted"/>
<protein>
    <submittedName>
        <fullName evidence="1">Uncharacterized protein</fullName>
    </submittedName>
</protein>